<keyword evidence="1" id="KW-0805">Transcription regulation</keyword>
<protein>
    <submittedName>
        <fullName evidence="5">LacI family transcriptional regulator</fullName>
    </submittedName>
</protein>
<dbReference type="Pfam" id="PF13377">
    <property type="entry name" value="Peripla_BP_3"/>
    <property type="match status" value="1"/>
</dbReference>
<dbReference type="InterPro" id="IPR028082">
    <property type="entry name" value="Peripla_BP_I"/>
</dbReference>
<dbReference type="PANTHER" id="PTHR30146">
    <property type="entry name" value="LACI-RELATED TRANSCRIPTIONAL REPRESSOR"/>
    <property type="match status" value="1"/>
</dbReference>
<dbReference type="Gene3D" id="1.10.260.40">
    <property type="entry name" value="lambda repressor-like DNA-binding domains"/>
    <property type="match status" value="1"/>
</dbReference>
<feature type="domain" description="HTH lacI-type" evidence="4">
    <location>
        <begin position="7"/>
        <end position="61"/>
    </location>
</feature>
<sequence length="344" mass="37912">MVLEDAVRLKDLAAHLGLSVTTVSRALAGYTDVAPATRRRVLEAAKALGYRPHPLAQRLRRGRTEAVGVVIPAPKGQFADPFFLELLTGLGEALGEVGLDLLVTACPPGPEELVCYHHLVEGRRVDALVVARTRVQDERILYLLEKGFPFVAHGRSQGVAEPFPFLDMDGTLGFYRATVHLLEQGHRRIAFIGAPPMFNFARHRLEGYLWAVREAGLEPPMGYLRQGDLTEEGGLRAAEALLDLPEPPTAILAATDRMAWGVLHALKKRGLRPGRDVSLIGYDDLPFSRYTDPPLSTLRQPFREEGRRLVELLLGRLEGQPVAELQEVWVPELVLRSTDGPAPA</sequence>
<dbReference type="PROSITE" id="PS50932">
    <property type="entry name" value="HTH_LACI_2"/>
    <property type="match status" value="1"/>
</dbReference>
<dbReference type="InterPro" id="IPR000843">
    <property type="entry name" value="HTH_LacI"/>
</dbReference>
<proteinExistence type="predicted"/>
<dbReference type="InterPro" id="IPR010982">
    <property type="entry name" value="Lambda_DNA-bd_dom_sf"/>
</dbReference>
<dbReference type="Gene3D" id="3.40.50.2300">
    <property type="match status" value="2"/>
</dbReference>
<evidence type="ECO:0000256" key="2">
    <source>
        <dbReference type="ARBA" id="ARBA00023125"/>
    </source>
</evidence>
<dbReference type="SUPFAM" id="SSF53822">
    <property type="entry name" value="Periplasmic binding protein-like I"/>
    <property type="match status" value="1"/>
</dbReference>
<dbReference type="OrthoDB" id="308642at2"/>
<evidence type="ECO:0000259" key="4">
    <source>
        <dbReference type="PROSITE" id="PS50932"/>
    </source>
</evidence>
<reference evidence="5 6" key="1">
    <citation type="submission" date="2019-02" db="EMBL/GenBank/DDBJ databases">
        <title>Thermus sp. a novel from hot spring.</title>
        <authorList>
            <person name="Zhao Z."/>
        </authorList>
    </citation>
    <scope>NUCLEOTIDE SEQUENCE [LARGE SCALE GENOMIC DNA]</scope>
    <source>
        <strain evidence="5 6">CFH 72773T</strain>
    </source>
</reference>
<dbReference type="GO" id="GO:0000976">
    <property type="term" value="F:transcription cis-regulatory region binding"/>
    <property type="evidence" value="ECO:0007669"/>
    <property type="project" value="TreeGrafter"/>
</dbReference>
<dbReference type="Pfam" id="PF00356">
    <property type="entry name" value="LacI"/>
    <property type="match status" value="1"/>
</dbReference>
<dbReference type="InterPro" id="IPR046335">
    <property type="entry name" value="LacI/GalR-like_sensor"/>
</dbReference>
<dbReference type="PANTHER" id="PTHR30146:SF109">
    <property type="entry name" value="HTH-TYPE TRANSCRIPTIONAL REGULATOR GALS"/>
    <property type="match status" value="1"/>
</dbReference>
<keyword evidence="2" id="KW-0238">DNA-binding</keyword>
<dbReference type="CDD" id="cd20010">
    <property type="entry name" value="PBP1_AglR-like"/>
    <property type="match status" value="1"/>
</dbReference>
<dbReference type="SMART" id="SM00354">
    <property type="entry name" value="HTH_LACI"/>
    <property type="match status" value="1"/>
</dbReference>
<dbReference type="EMBL" id="SIJL01000001">
    <property type="protein sequence ID" value="TBH21951.1"/>
    <property type="molecule type" value="Genomic_DNA"/>
</dbReference>
<dbReference type="Proteomes" id="UP000292858">
    <property type="component" value="Unassembled WGS sequence"/>
</dbReference>
<evidence type="ECO:0000256" key="1">
    <source>
        <dbReference type="ARBA" id="ARBA00023015"/>
    </source>
</evidence>
<organism evidence="5 6">
    <name type="scientific">Thermus thermamylovorans</name>
    <dbReference type="NCBI Taxonomy" id="2509362"/>
    <lineage>
        <taxon>Bacteria</taxon>
        <taxon>Thermotogati</taxon>
        <taxon>Deinococcota</taxon>
        <taxon>Deinococci</taxon>
        <taxon>Thermales</taxon>
        <taxon>Thermaceae</taxon>
        <taxon>Thermus</taxon>
    </lineage>
</organism>
<name>A0A4Q9B801_9DEIN</name>
<evidence type="ECO:0000313" key="6">
    <source>
        <dbReference type="Proteomes" id="UP000292858"/>
    </source>
</evidence>
<gene>
    <name evidence="5" type="ORF">ETP66_00140</name>
</gene>
<dbReference type="CDD" id="cd01392">
    <property type="entry name" value="HTH_LacI"/>
    <property type="match status" value="1"/>
</dbReference>
<dbReference type="GO" id="GO:0003700">
    <property type="term" value="F:DNA-binding transcription factor activity"/>
    <property type="evidence" value="ECO:0007669"/>
    <property type="project" value="TreeGrafter"/>
</dbReference>
<dbReference type="SUPFAM" id="SSF47413">
    <property type="entry name" value="lambda repressor-like DNA-binding domains"/>
    <property type="match status" value="1"/>
</dbReference>
<dbReference type="AlphaFoldDB" id="A0A4Q9B801"/>
<keyword evidence="6" id="KW-1185">Reference proteome</keyword>
<evidence type="ECO:0000256" key="3">
    <source>
        <dbReference type="ARBA" id="ARBA00023163"/>
    </source>
</evidence>
<accession>A0A4Q9B801</accession>
<evidence type="ECO:0000313" key="5">
    <source>
        <dbReference type="EMBL" id="TBH21951.1"/>
    </source>
</evidence>
<comment type="caution">
    <text evidence="5">The sequence shown here is derived from an EMBL/GenBank/DDBJ whole genome shotgun (WGS) entry which is preliminary data.</text>
</comment>
<keyword evidence="3" id="KW-0804">Transcription</keyword>